<reference evidence="10" key="1">
    <citation type="submission" date="2022-10" db="EMBL/GenBank/DDBJ databases">
        <title>The complete genomes of actinobacterial strains from the NBC collection.</title>
        <authorList>
            <person name="Joergensen T.S."/>
            <person name="Alvarez Arevalo M."/>
            <person name="Sterndorff E.B."/>
            <person name="Faurdal D."/>
            <person name="Vuksanovic O."/>
            <person name="Mourched A.-S."/>
            <person name="Charusanti P."/>
            <person name="Shaw S."/>
            <person name="Blin K."/>
            <person name="Weber T."/>
        </authorList>
    </citation>
    <scope>NUCLEOTIDE SEQUENCE</scope>
    <source>
        <strain evidence="10">NBC_01482</strain>
    </source>
</reference>
<dbReference type="Gene3D" id="3.40.50.300">
    <property type="entry name" value="P-loop containing nucleotide triphosphate hydrolases"/>
    <property type="match status" value="2"/>
</dbReference>
<keyword evidence="7" id="KW-0472">Membrane</keyword>
<dbReference type="SMART" id="SM00382">
    <property type="entry name" value="AAA"/>
    <property type="match status" value="2"/>
</dbReference>
<keyword evidence="3" id="KW-0813">Transport</keyword>
<feature type="domain" description="ABC transporter" evidence="9">
    <location>
        <begin position="325"/>
        <end position="570"/>
    </location>
</feature>
<feature type="domain" description="ABC transporter" evidence="9">
    <location>
        <begin position="7"/>
        <end position="252"/>
    </location>
</feature>
<dbReference type="PANTHER" id="PTHR43297:SF2">
    <property type="entry name" value="DIPEPTIDE TRANSPORT ATP-BINDING PROTEIN DPPD"/>
    <property type="match status" value="1"/>
</dbReference>
<dbReference type="InterPro" id="IPR013563">
    <property type="entry name" value="Oligopep_ABC_C"/>
</dbReference>
<feature type="region of interest" description="Disordered" evidence="8">
    <location>
        <begin position="261"/>
        <end position="300"/>
    </location>
</feature>
<evidence type="ECO:0000259" key="9">
    <source>
        <dbReference type="PROSITE" id="PS50893"/>
    </source>
</evidence>
<dbReference type="InterPro" id="IPR050388">
    <property type="entry name" value="ABC_Ni/Peptide_Import"/>
</dbReference>
<keyword evidence="6 10" id="KW-0067">ATP-binding</keyword>
<proteinExistence type="inferred from homology"/>
<dbReference type="Pfam" id="PF08352">
    <property type="entry name" value="oligo_HPY"/>
    <property type="match status" value="2"/>
</dbReference>
<dbReference type="Pfam" id="PF00005">
    <property type="entry name" value="ABC_tran"/>
    <property type="match status" value="2"/>
</dbReference>
<dbReference type="Proteomes" id="UP001432062">
    <property type="component" value="Chromosome"/>
</dbReference>
<sequence length="593" mass="63560">MSSEILVDIRDLVVRFGNRTVVDGVGFQIRRGEVVALVGESGSGKSITARAVLGLLPDGAVPSGSIRLAETEIIGAREPELRALRGTRAAMVFQEPQTALNPVQKIGTQLVQALRARGPISKPDAKARAVELLRMVDIPEPERRVEWYPHQLSGGQKQRVVIALALSGEPDVLIADEPTTALDVTVQAEILELLRALQRTHGTAILFITHNLGVVAEIADHVVVMRAGKVVEQQPVHALFADPRAEYTRSLLGAVPRLPEVMRSTGGTGPHEIERRGARNSASVVGGDEKAAAENRGDHEAVSVNRGDMDAGAAVADTSESRPVLRIDDLTVVYRNRGGTKDFHALRSVSLTVAPREVIGLVGESGSGKSTLGRTALGLVPAYSGEVELQGVSLTGLPNRELRALRKHVALVHQDVTASLDPRRSIEDTIGEPLQVHRVASGTLLRTKVGDLLESVRLPRDYATRRPGELSGGQRQRVALARALALAPRLLVADEPTSALDVSVQAQVLDLFADLRAEYGFACLFISHDLAVVHQVADRVVVLREGAVVETGPVAEVFASPRADYTRNLLEAVPIPDPTRRTPDSPALLRLGA</sequence>
<evidence type="ECO:0000256" key="8">
    <source>
        <dbReference type="SAM" id="MobiDB-lite"/>
    </source>
</evidence>
<organism evidence="10 11">
    <name type="scientific">Nocardia vinacea</name>
    <dbReference type="NCBI Taxonomy" id="96468"/>
    <lineage>
        <taxon>Bacteria</taxon>
        <taxon>Bacillati</taxon>
        <taxon>Actinomycetota</taxon>
        <taxon>Actinomycetes</taxon>
        <taxon>Mycobacteriales</taxon>
        <taxon>Nocardiaceae</taxon>
        <taxon>Nocardia</taxon>
    </lineage>
</organism>
<dbReference type="SUPFAM" id="SSF52540">
    <property type="entry name" value="P-loop containing nucleoside triphosphate hydrolases"/>
    <property type="match status" value="2"/>
</dbReference>
<evidence type="ECO:0000256" key="6">
    <source>
        <dbReference type="ARBA" id="ARBA00022840"/>
    </source>
</evidence>
<name>A0ABZ1Z257_9NOCA</name>
<dbReference type="PROSITE" id="PS00211">
    <property type="entry name" value="ABC_TRANSPORTER_1"/>
    <property type="match status" value="2"/>
</dbReference>
<evidence type="ECO:0000256" key="5">
    <source>
        <dbReference type="ARBA" id="ARBA00022741"/>
    </source>
</evidence>
<dbReference type="NCBIfam" id="NF008453">
    <property type="entry name" value="PRK11308.1"/>
    <property type="match status" value="2"/>
</dbReference>
<keyword evidence="5" id="KW-0547">Nucleotide-binding</keyword>
<evidence type="ECO:0000256" key="1">
    <source>
        <dbReference type="ARBA" id="ARBA00004202"/>
    </source>
</evidence>
<gene>
    <name evidence="10" type="ORF">OG563_10265</name>
</gene>
<dbReference type="RefSeq" id="WP_329412912.1">
    <property type="nucleotide sequence ID" value="NZ_CP109441.1"/>
</dbReference>
<feature type="compositionally biased region" description="Basic and acidic residues" evidence="8">
    <location>
        <begin position="287"/>
        <end position="300"/>
    </location>
</feature>
<evidence type="ECO:0000313" key="10">
    <source>
        <dbReference type="EMBL" id="WUV48535.1"/>
    </source>
</evidence>
<dbReference type="InterPro" id="IPR027417">
    <property type="entry name" value="P-loop_NTPase"/>
</dbReference>
<dbReference type="GO" id="GO:0005524">
    <property type="term" value="F:ATP binding"/>
    <property type="evidence" value="ECO:0007669"/>
    <property type="project" value="UniProtKB-KW"/>
</dbReference>
<evidence type="ECO:0000256" key="2">
    <source>
        <dbReference type="ARBA" id="ARBA00005417"/>
    </source>
</evidence>
<dbReference type="EMBL" id="CP109441">
    <property type="protein sequence ID" value="WUV48535.1"/>
    <property type="molecule type" value="Genomic_DNA"/>
</dbReference>
<keyword evidence="4" id="KW-1003">Cell membrane</keyword>
<accession>A0ABZ1Z257</accession>
<dbReference type="InterPro" id="IPR017871">
    <property type="entry name" value="ABC_transporter-like_CS"/>
</dbReference>
<dbReference type="InterPro" id="IPR003439">
    <property type="entry name" value="ABC_transporter-like_ATP-bd"/>
</dbReference>
<evidence type="ECO:0000256" key="7">
    <source>
        <dbReference type="ARBA" id="ARBA00023136"/>
    </source>
</evidence>
<dbReference type="PANTHER" id="PTHR43297">
    <property type="entry name" value="OLIGOPEPTIDE TRANSPORT ATP-BINDING PROTEIN APPD"/>
    <property type="match status" value="1"/>
</dbReference>
<protein>
    <submittedName>
        <fullName evidence="10">ABC transporter ATP-binding protein</fullName>
    </submittedName>
</protein>
<dbReference type="CDD" id="cd03257">
    <property type="entry name" value="ABC_NikE_OppD_transporters"/>
    <property type="match status" value="2"/>
</dbReference>
<dbReference type="InterPro" id="IPR003593">
    <property type="entry name" value="AAA+_ATPase"/>
</dbReference>
<dbReference type="NCBIfam" id="NF007739">
    <property type="entry name" value="PRK10419.1"/>
    <property type="match status" value="2"/>
</dbReference>
<comment type="subcellular location">
    <subcellularLocation>
        <location evidence="1">Cell membrane</location>
        <topology evidence="1">Peripheral membrane protein</topology>
    </subcellularLocation>
</comment>
<evidence type="ECO:0000256" key="4">
    <source>
        <dbReference type="ARBA" id="ARBA00022475"/>
    </source>
</evidence>
<dbReference type="PROSITE" id="PS50893">
    <property type="entry name" value="ABC_TRANSPORTER_2"/>
    <property type="match status" value="2"/>
</dbReference>
<evidence type="ECO:0000256" key="3">
    <source>
        <dbReference type="ARBA" id="ARBA00022448"/>
    </source>
</evidence>
<keyword evidence="11" id="KW-1185">Reference proteome</keyword>
<evidence type="ECO:0000313" key="11">
    <source>
        <dbReference type="Proteomes" id="UP001432062"/>
    </source>
</evidence>
<comment type="similarity">
    <text evidence="2">Belongs to the ABC transporter superfamily.</text>
</comment>